<feature type="coiled-coil region" evidence="1">
    <location>
        <begin position="50"/>
        <end position="249"/>
    </location>
</feature>
<evidence type="ECO:0000313" key="2">
    <source>
        <dbReference type="EMBL" id="KAJ1698242.1"/>
    </source>
</evidence>
<evidence type="ECO:0000256" key="1">
    <source>
        <dbReference type="SAM" id="Coils"/>
    </source>
</evidence>
<dbReference type="OrthoDB" id="1932629at2759"/>
<accession>A0A9Q0CR54</accession>
<protein>
    <submittedName>
        <fullName evidence="2">Uncharacterized protein</fullName>
    </submittedName>
</protein>
<dbReference type="Proteomes" id="UP001151287">
    <property type="component" value="Unassembled WGS sequence"/>
</dbReference>
<evidence type="ECO:0000313" key="3">
    <source>
        <dbReference type="Proteomes" id="UP001151287"/>
    </source>
</evidence>
<gene>
    <name evidence="2" type="ORF">LUZ63_006754</name>
</gene>
<organism evidence="2 3">
    <name type="scientific">Rhynchospora breviuscula</name>
    <dbReference type="NCBI Taxonomy" id="2022672"/>
    <lineage>
        <taxon>Eukaryota</taxon>
        <taxon>Viridiplantae</taxon>
        <taxon>Streptophyta</taxon>
        <taxon>Embryophyta</taxon>
        <taxon>Tracheophyta</taxon>
        <taxon>Spermatophyta</taxon>
        <taxon>Magnoliopsida</taxon>
        <taxon>Liliopsida</taxon>
        <taxon>Poales</taxon>
        <taxon>Cyperaceae</taxon>
        <taxon>Cyperoideae</taxon>
        <taxon>Rhynchosporeae</taxon>
        <taxon>Rhynchospora</taxon>
    </lineage>
</organism>
<proteinExistence type="predicted"/>
<keyword evidence="3" id="KW-1185">Reference proteome</keyword>
<dbReference type="AlphaFoldDB" id="A0A9Q0CR54"/>
<dbReference type="EMBL" id="JAMQYH010000002">
    <property type="protein sequence ID" value="KAJ1698242.1"/>
    <property type="molecule type" value="Genomic_DNA"/>
</dbReference>
<keyword evidence="1" id="KW-0175">Coiled coil</keyword>
<comment type="caution">
    <text evidence="2">The sequence shown here is derived from an EMBL/GenBank/DDBJ whole genome shotgun (WGS) entry which is preliminary data.</text>
</comment>
<sequence length="258" mass="30181">MQMHEGVTAINDEAMESLLKNFDQIYQGYKDALVEIEALQLKCSSEKMRSEALDTACNDLKLENERLKKAYTETMFKFTDQMKYLTEYRSLKEDLEKANSKILALEEEQKRKIEELQQENDSKLLELEKQLSSSICERAWNDSIIKQLQQELASHEAHIGILNSKLEQVTAEVDAQYQNQMEELRGLVMIEQEEKKDLQRKLQSAENEIKIIRNKQAEQQRELISIHHVDALKKKVMTLRKENESLKRKLVVSEFDSA</sequence>
<reference evidence="2" key="1">
    <citation type="journal article" date="2022" name="Cell">
        <title>Repeat-based holocentromeres influence genome architecture and karyotype evolution.</title>
        <authorList>
            <person name="Hofstatter P.G."/>
            <person name="Thangavel G."/>
            <person name="Lux T."/>
            <person name="Neumann P."/>
            <person name="Vondrak T."/>
            <person name="Novak P."/>
            <person name="Zhang M."/>
            <person name="Costa L."/>
            <person name="Castellani M."/>
            <person name="Scott A."/>
            <person name="Toegelov H."/>
            <person name="Fuchs J."/>
            <person name="Mata-Sucre Y."/>
            <person name="Dias Y."/>
            <person name="Vanzela A.L.L."/>
            <person name="Huettel B."/>
            <person name="Almeida C.C.S."/>
            <person name="Simkova H."/>
            <person name="Souza G."/>
            <person name="Pedrosa-Harand A."/>
            <person name="Macas J."/>
            <person name="Mayer K.F.X."/>
            <person name="Houben A."/>
            <person name="Marques A."/>
        </authorList>
    </citation>
    <scope>NUCLEOTIDE SEQUENCE</scope>
    <source>
        <strain evidence="2">RhyBre1mFocal</strain>
    </source>
</reference>
<name>A0A9Q0CR54_9POAL</name>